<dbReference type="RefSeq" id="XP_033452004.1">
    <property type="nucleotide sequence ID" value="XM_033589283.1"/>
</dbReference>
<dbReference type="EMBL" id="ML978960">
    <property type="protein sequence ID" value="KAF1931756.1"/>
    <property type="molecule type" value="Genomic_DNA"/>
</dbReference>
<protein>
    <submittedName>
        <fullName evidence="1">Uncharacterized protein</fullName>
    </submittedName>
</protein>
<gene>
    <name evidence="1" type="ORF">M421DRAFT_320097</name>
</gene>
<sequence>MHIHHDKLSTTLTSGLTQWYGYAKPSEVRWLGNPSACSRSRGLRRNYCSALNDASANKANAPDTLVRQAAKPSSPSLWEKCMRAQRAICTAGPWRTFAVPETRARNSAVNCSTFTVDSVPSIWVIAALALPSKRDFSGRTSITLRSPLLFIGKYCLLAA</sequence>
<dbReference type="AlphaFoldDB" id="A0A6A5RZS3"/>
<reference evidence="1" key="1">
    <citation type="journal article" date="2020" name="Stud. Mycol.">
        <title>101 Dothideomycetes genomes: a test case for predicting lifestyles and emergence of pathogens.</title>
        <authorList>
            <person name="Haridas S."/>
            <person name="Albert R."/>
            <person name="Binder M."/>
            <person name="Bloem J."/>
            <person name="Labutti K."/>
            <person name="Salamov A."/>
            <person name="Andreopoulos B."/>
            <person name="Baker S."/>
            <person name="Barry K."/>
            <person name="Bills G."/>
            <person name="Bluhm B."/>
            <person name="Cannon C."/>
            <person name="Castanera R."/>
            <person name="Culley D."/>
            <person name="Daum C."/>
            <person name="Ezra D."/>
            <person name="Gonzalez J."/>
            <person name="Henrissat B."/>
            <person name="Kuo A."/>
            <person name="Liang C."/>
            <person name="Lipzen A."/>
            <person name="Lutzoni F."/>
            <person name="Magnuson J."/>
            <person name="Mondo S."/>
            <person name="Nolan M."/>
            <person name="Ohm R."/>
            <person name="Pangilinan J."/>
            <person name="Park H.-J."/>
            <person name="Ramirez L."/>
            <person name="Alfaro M."/>
            <person name="Sun H."/>
            <person name="Tritt A."/>
            <person name="Yoshinaga Y."/>
            <person name="Zwiers L.-H."/>
            <person name="Turgeon B."/>
            <person name="Goodwin S."/>
            <person name="Spatafora J."/>
            <person name="Crous P."/>
            <person name="Grigoriev I."/>
        </authorList>
    </citation>
    <scope>NUCLEOTIDE SEQUENCE</scope>
    <source>
        <strain evidence="1">CBS 183.55</strain>
    </source>
</reference>
<proteinExistence type="predicted"/>
<dbReference type="GeneID" id="54346930"/>
<dbReference type="Proteomes" id="UP000800082">
    <property type="component" value="Unassembled WGS sequence"/>
</dbReference>
<organism evidence="1 2">
    <name type="scientific">Didymella exigua CBS 183.55</name>
    <dbReference type="NCBI Taxonomy" id="1150837"/>
    <lineage>
        <taxon>Eukaryota</taxon>
        <taxon>Fungi</taxon>
        <taxon>Dikarya</taxon>
        <taxon>Ascomycota</taxon>
        <taxon>Pezizomycotina</taxon>
        <taxon>Dothideomycetes</taxon>
        <taxon>Pleosporomycetidae</taxon>
        <taxon>Pleosporales</taxon>
        <taxon>Pleosporineae</taxon>
        <taxon>Didymellaceae</taxon>
        <taxon>Didymella</taxon>
    </lineage>
</organism>
<evidence type="ECO:0000313" key="2">
    <source>
        <dbReference type="Proteomes" id="UP000800082"/>
    </source>
</evidence>
<accession>A0A6A5RZS3</accession>
<evidence type="ECO:0000313" key="1">
    <source>
        <dbReference type="EMBL" id="KAF1931756.1"/>
    </source>
</evidence>
<name>A0A6A5RZS3_9PLEO</name>
<keyword evidence="2" id="KW-1185">Reference proteome</keyword>